<dbReference type="FunFam" id="3.10.450.40:FF:000012">
    <property type="entry name" value="Amine oxidase"/>
    <property type="match status" value="1"/>
</dbReference>
<dbReference type="GO" id="GO:0048038">
    <property type="term" value="F:quinone binding"/>
    <property type="evidence" value="ECO:0007669"/>
    <property type="project" value="InterPro"/>
</dbReference>
<evidence type="ECO:0000256" key="3">
    <source>
        <dbReference type="ARBA" id="ARBA00022772"/>
    </source>
</evidence>
<evidence type="ECO:0000256" key="1">
    <source>
        <dbReference type="ARBA" id="ARBA00007983"/>
    </source>
</evidence>
<dbReference type="PROSITE" id="PS01164">
    <property type="entry name" value="COPPER_AMINE_OXID_1"/>
    <property type="match status" value="1"/>
</dbReference>
<dbReference type="FunFam" id="3.10.450.40:FF:000005">
    <property type="entry name" value="Amine oxidase"/>
    <property type="match status" value="1"/>
</dbReference>
<dbReference type="InterPro" id="IPR049948">
    <property type="entry name" value="Cu_Am_ox_TPQ-bd"/>
</dbReference>
<dbReference type="Gene3D" id="3.10.450.40">
    <property type="match status" value="2"/>
</dbReference>
<name>A0A834YQ63_TETSI</name>
<dbReference type="InterPro" id="IPR015798">
    <property type="entry name" value="Cu_amine_oxidase_C"/>
</dbReference>
<evidence type="ECO:0000256" key="10">
    <source>
        <dbReference type="SAM" id="SignalP"/>
    </source>
</evidence>
<evidence type="ECO:0000259" key="12">
    <source>
        <dbReference type="Pfam" id="PF02727"/>
    </source>
</evidence>
<dbReference type="OMA" id="LYAGGWY"/>
<gene>
    <name evidence="14" type="ORF">HHK36_022769</name>
</gene>
<evidence type="ECO:0000256" key="6">
    <source>
        <dbReference type="ARBA" id="ARBA00023157"/>
    </source>
</evidence>
<dbReference type="GO" id="GO:0005507">
    <property type="term" value="F:copper ion binding"/>
    <property type="evidence" value="ECO:0007669"/>
    <property type="project" value="InterPro"/>
</dbReference>
<feature type="domain" description="Copper amine oxidase N3-terminal" evidence="13">
    <location>
        <begin position="116"/>
        <end position="211"/>
    </location>
</feature>
<dbReference type="Proteomes" id="UP000655225">
    <property type="component" value="Unassembled WGS sequence"/>
</dbReference>
<dbReference type="FunFam" id="2.70.98.20:FF:000004">
    <property type="entry name" value="Amine oxidase"/>
    <property type="match status" value="1"/>
</dbReference>
<dbReference type="SUPFAM" id="SSF54416">
    <property type="entry name" value="Amine oxidase N-terminal region"/>
    <property type="match status" value="2"/>
</dbReference>
<feature type="domain" description="Copper amine oxidase N2-terminal" evidence="12">
    <location>
        <begin position="23"/>
        <end position="108"/>
    </location>
</feature>
<dbReference type="EMBL" id="JABCRI010000016">
    <property type="protein sequence ID" value="KAF8392427.1"/>
    <property type="molecule type" value="Genomic_DNA"/>
</dbReference>
<keyword evidence="3 7" id="KW-0801">TPQ</keyword>
<reference evidence="14 15" key="1">
    <citation type="submission" date="2020-04" db="EMBL/GenBank/DDBJ databases">
        <title>Plant Genome Project.</title>
        <authorList>
            <person name="Zhang R.-G."/>
        </authorList>
    </citation>
    <scope>NUCLEOTIDE SEQUENCE [LARGE SCALE GENOMIC DNA]</scope>
    <source>
        <strain evidence="14">YNK0</strain>
        <tissue evidence="14">Leaf</tissue>
    </source>
</reference>
<dbReference type="InterPro" id="IPR000269">
    <property type="entry name" value="Cu_amine_oxidase"/>
</dbReference>
<dbReference type="EC" id="1.4.3.-" evidence="9"/>
<organism evidence="14 15">
    <name type="scientific">Tetracentron sinense</name>
    <name type="common">Spur-leaf</name>
    <dbReference type="NCBI Taxonomy" id="13715"/>
    <lineage>
        <taxon>Eukaryota</taxon>
        <taxon>Viridiplantae</taxon>
        <taxon>Streptophyta</taxon>
        <taxon>Embryophyta</taxon>
        <taxon>Tracheophyta</taxon>
        <taxon>Spermatophyta</taxon>
        <taxon>Magnoliopsida</taxon>
        <taxon>Trochodendrales</taxon>
        <taxon>Trochodendraceae</taxon>
        <taxon>Tetracentron</taxon>
    </lineage>
</organism>
<dbReference type="Pfam" id="PF02728">
    <property type="entry name" value="Cu_amine_oxidN3"/>
    <property type="match status" value="1"/>
</dbReference>
<protein>
    <recommendedName>
        <fullName evidence="9">Amine oxidase</fullName>
        <ecNumber evidence="9">1.4.3.-</ecNumber>
    </recommendedName>
</protein>
<dbReference type="GO" id="GO:0008131">
    <property type="term" value="F:primary methylamine oxidase activity"/>
    <property type="evidence" value="ECO:0007669"/>
    <property type="project" value="InterPro"/>
</dbReference>
<dbReference type="Pfam" id="PF02727">
    <property type="entry name" value="Cu_amine_oxidN2"/>
    <property type="match status" value="1"/>
</dbReference>
<comment type="cofactor">
    <cofactor evidence="9">
        <name>Cu cation</name>
        <dbReference type="ChEBI" id="CHEBI:23378"/>
    </cofactor>
    <text evidence="9">Contains 1 topaquinone per subunit.</text>
</comment>
<dbReference type="SUPFAM" id="SSF49998">
    <property type="entry name" value="Amine oxidase catalytic domain"/>
    <property type="match status" value="1"/>
</dbReference>
<dbReference type="Pfam" id="PF01179">
    <property type="entry name" value="Cu_amine_oxid"/>
    <property type="match status" value="1"/>
</dbReference>
<dbReference type="InterPro" id="IPR015802">
    <property type="entry name" value="Cu_amine_oxidase_N3"/>
</dbReference>
<dbReference type="InterPro" id="IPR049947">
    <property type="entry name" value="Cu_Am_Ox_Cu-bd"/>
</dbReference>
<feature type="chain" id="PRO_5032464682" description="Amine oxidase" evidence="10">
    <location>
        <begin position="21"/>
        <end position="667"/>
    </location>
</feature>
<sequence>MASTFTVLLVLLFLLSLSSGHPHPLDPLTPSEINDVAEIIKGSKLGSSEKLTFQFVGLDEPNKPIVLSWLSKPTKKLPPRRAFVIARINEHTHEIIVNLASRLIVSDRVYNGTGFPLLTNDEQAAANELSLSYPPFIESIKKRGLDITEVACSSFTVGWFGEKNKGKRVVKVPCFYQGGTSNIYVRPLEGITTVVDLDKMAIIEYSDTQVFPLPKAEGTEYRASKIKPPFAAMTKPITVVQPDGPGFKIDGHTISWTDWVFHLAFDVRAGPVISLASIFDLNKGKYRRVMYKGHVSELFVPYMDPTEEWYYRTFFDAGEFGIGQCAVPLEPLTDCPANAVFMDGYYANQDGKPVQISNVFCIFERYGGDIAWRHTESGIPGKVIREVRPEVSLVVRMVTTVGNYDYILDWEFKQSGSIKVGVGLTGILEVKASSYTHEEQMKEDVYGTLLTENSIGINHDHFVTYYLDLDIDGDDNSFVKAKMQKMRTDGSTPRKSYWTAVRETAKTEADARIHLGEAADLLVVNPNKKTRVGNQIGYRLVPGSATSPLLSDDDYPQLRALFTKYNVWVTPYNKSENWAGGLYTDQSRGDDTLFEWSNRNRDIKNEDIVLWYTLGFHHIPYQEDFPVMPTLSGGFELRPSNFFESNPILKTKPPKNVILPNCSSPSP</sequence>
<comment type="caution">
    <text evidence="14">The sequence shown here is derived from an EMBL/GenBank/DDBJ whole genome shotgun (WGS) entry which is preliminary data.</text>
</comment>
<feature type="signal peptide" evidence="10">
    <location>
        <begin position="1"/>
        <end position="20"/>
    </location>
</feature>
<keyword evidence="2 9" id="KW-0479">Metal-binding</keyword>
<evidence type="ECO:0000313" key="15">
    <source>
        <dbReference type="Proteomes" id="UP000655225"/>
    </source>
</evidence>
<dbReference type="AlphaFoldDB" id="A0A834YQ63"/>
<dbReference type="GO" id="GO:0009308">
    <property type="term" value="P:amine metabolic process"/>
    <property type="evidence" value="ECO:0007669"/>
    <property type="project" value="UniProtKB-UniRule"/>
</dbReference>
<feature type="active site" description="Schiff-base intermediate with substrate; via topaquinone" evidence="7">
    <location>
        <position position="404"/>
    </location>
</feature>
<feature type="modified residue" description="2',4',5'-topaquinone" evidence="8">
    <location>
        <position position="404"/>
    </location>
</feature>
<evidence type="ECO:0000256" key="8">
    <source>
        <dbReference type="PIRSR" id="PIRSR600269-51"/>
    </source>
</evidence>
<keyword evidence="6" id="KW-1015">Disulfide bond</keyword>
<keyword evidence="10" id="KW-0732">Signal</keyword>
<dbReference type="InterPro" id="IPR036460">
    <property type="entry name" value="Cu_amine_oxidase_C_sf"/>
</dbReference>
<dbReference type="PANTHER" id="PTHR10638:SF71">
    <property type="entry name" value="AMINE OXIDASE"/>
    <property type="match status" value="1"/>
</dbReference>
<evidence type="ECO:0000256" key="9">
    <source>
        <dbReference type="RuleBase" id="RU000672"/>
    </source>
</evidence>
<evidence type="ECO:0000259" key="11">
    <source>
        <dbReference type="Pfam" id="PF01179"/>
    </source>
</evidence>
<keyword evidence="5 9" id="KW-0186">Copper</keyword>
<comment type="similarity">
    <text evidence="1 9">Belongs to the copper/topaquinone oxidase family.</text>
</comment>
<dbReference type="PROSITE" id="PS01165">
    <property type="entry name" value="COPPER_AMINE_OXID_2"/>
    <property type="match status" value="1"/>
</dbReference>
<accession>A0A834YQ63</accession>
<evidence type="ECO:0000256" key="4">
    <source>
        <dbReference type="ARBA" id="ARBA00023002"/>
    </source>
</evidence>
<evidence type="ECO:0000256" key="7">
    <source>
        <dbReference type="PIRSR" id="PIRSR600269-50"/>
    </source>
</evidence>
<keyword evidence="4 9" id="KW-0560">Oxidoreductase</keyword>
<keyword evidence="15" id="KW-1185">Reference proteome</keyword>
<comment type="PTM">
    <text evidence="8 9">Topaquinone (TPQ) is generated by copper-dependent autoxidation of a specific tyrosyl residue.</text>
</comment>
<evidence type="ECO:0000313" key="14">
    <source>
        <dbReference type="EMBL" id="KAF8392427.1"/>
    </source>
</evidence>
<feature type="domain" description="Copper amine oxidase catalytic" evidence="11">
    <location>
        <begin position="238"/>
        <end position="648"/>
    </location>
</feature>
<dbReference type="PANTHER" id="PTHR10638">
    <property type="entry name" value="COPPER AMINE OXIDASE"/>
    <property type="match status" value="1"/>
</dbReference>
<evidence type="ECO:0000256" key="2">
    <source>
        <dbReference type="ARBA" id="ARBA00022723"/>
    </source>
</evidence>
<dbReference type="InterPro" id="IPR016182">
    <property type="entry name" value="Cu_amine_oxidase_N-reg"/>
</dbReference>
<evidence type="ECO:0000259" key="13">
    <source>
        <dbReference type="Pfam" id="PF02728"/>
    </source>
</evidence>
<dbReference type="Gene3D" id="2.70.98.20">
    <property type="entry name" value="Copper amine oxidase, catalytic domain"/>
    <property type="match status" value="1"/>
</dbReference>
<feature type="active site" description="Proton acceptor" evidence="7">
    <location>
        <position position="316"/>
    </location>
</feature>
<dbReference type="InterPro" id="IPR015800">
    <property type="entry name" value="Cu_amine_oxidase_N2"/>
</dbReference>
<proteinExistence type="inferred from homology"/>
<evidence type="ECO:0000256" key="5">
    <source>
        <dbReference type="ARBA" id="ARBA00023008"/>
    </source>
</evidence>
<dbReference type="OrthoDB" id="5379943at2759"/>